<protein>
    <recommendedName>
        <fullName evidence="4">Lipoprotein</fullName>
    </recommendedName>
</protein>
<sequence length="181" mass="20501">MQRTKRLIRYMIVSTLAVFFVACSSNKEVELTESNVTKYLNFEVISSSKGNNIIGHPVMEQTITITPVRDGTFNNTVIFMRCYGIDYNWEVLNSDPNIEQCTVEDFMEGKTYIKIELPTDGNYNKTIKCTGLSGLATVPESVRGNDLFDKNGNNEFSKAEIDFFEMFEEGMHVVTGTFVPN</sequence>
<reference evidence="3" key="1">
    <citation type="submission" date="2019-08" db="EMBL/GenBank/DDBJ databases">
        <title>Complete Genome Sequence of the Polysaccharide-Degrading Rumen Bacterium Pseudobutyrivibrio xylanivorans MA3014.</title>
        <authorList>
            <person name="Palevich N."/>
            <person name="Maclean P.H."/>
            <person name="Kelly W.J."/>
            <person name="Leahy S.C."/>
            <person name="Rakonjac J."/>
            <person name="Attwood G.T."/>
        </authorList>
    </citation>
    <scope>NUCLEOTIDE SEQUENCE [LARGE SCALE GENOMIC DNA]</scope>
    <source>
        <strain evidence="3">MA3014</strain>
    </source>
</reference>
<dbReference type="RefSeq" id="WP_151622032.1">
    <property type="nucleotide sequence ID" value="NZ_CP043028.1"/>
</dbReference>
<evidence type="ECO:0000256" key="1">
    <source>
        <dbReference type="SAM" id="SignalP"/>
    </source>
</evidence>
<dbReference type="Proteomes" id="UP000327030">
    <property type="component" value="Chromosome 1"/>
</dbReference>
<dbReference type="AlphaFoldDB" id="A0A5P6VMD9"/>
<keyword evidence="1" id="KW-0732">Signal</keyword>
<dbReference type="PROSITE" id="PS51257">
    <property type="entry name" value="PROKAR_LIPOPROTEIN"/>
    <property type="match status" value="1"/>
</dbReference>
<organism evidence="2 3">
    <name type="scientific">Pseudobutyrivibrio xylanivorans</name>
    <dbReference type="NCBI Taxonomy" id="185007"/>
    <lineage>
        <taxon>Bacteria</taxon>
        <taxon>Bacillati</taxon>
        <taxon>Bacillota</taxon>
        <taxon>Clostridia</taxon>
        <taxon>Lachnospirales</taxon>
        <taxon>Lachnospiraceae</taxon>
        <taxon>Pseudobutyrivibrio</taxon>
    </lineage>
</organism>
<proteinExistence type="predicted"/>
<feature type="signal peptide" evidence="1">
    <location>
        <begin position="1"/>
        <end position="27"/>
    </location>
</feature>
<gene>
    <name evidence="2" type="ORF">FXF36_00905</name>
</gene>
<evidence type="ECO:0008006" key="4">
    <source>
        <dbReference type="Google" id="ProtNLM"/>
    </source>
</evidence>
<evidence type="ECO:0000313" key="3">
    <source>
        <dbReference type="Proteomes" id="UP000327030"/>
    </source>
</evidence>
<accession>A0A5P6VMD9</accession>
<evidence type="ECO:0000313" key="2">
    <source>
        <dbReference type="EMBL" id="QFJ53528.1"/>
    </source>
</evidence>
<dbReference type="EMBL" id="CP043028">
    <property type="protein sequence ID" value="QFJ53528.1"/>
    <property type="molecule type" value="Genomic_DNA"/>
</dbReference>
<name>A0A5P6VMD9_PSEXY</name>
<feature type="chain" id="PRO_5025055501" description="Lipoprotein" evidence="1">
    <location>
        <begin position="28"/>
        <end position="181"/>
    </location>
</feature>
<dbReference type="KEGG" id="pxv:FXF36_00905"/>